<keyword evidence="3" id="KW-1185">Reference proteome</keyword>
<feature type="region of interest" description="Disordered" evidence="1">
    <location>
        <begin position="1"/>
        <end position="45"/>
    </location>
</feature>
<comment type="caution">
    <text evidence="2">The sequence shown here is derived from an EMBL/GenBank/DDBJ whole genome shotgun (WGS) entry which is preliminary data.</text>
</comment>
<gene>
    <name evidence="2" type="ORF">BD626DRAFT_78830</name>
</gene>
<evidence type="ECO:0000313" key="3">
    <source>
        <dbReference type="Proteomes" id="UP000320762"/>
    </source>
</evidence>
<name>A0A550C9L8_9AGAR</name>
<feature type="region of interest" description="Disordered" evidence="1">
    <location>
        <begin position="61"/>
        <end position="82"/>
    </location>
</feature>
<dbReference type="EMBL" id="VDMD01000016">
    <property type="protein sequence ID" value="TRM61499.1"/>
    <property type="molecule type" value="Genomic_DNA"/>
</dbReference>
<accession>A0A550C9L8</accession>
<proteinExistence type="predicted"/>
<sequence length="192" mass="20760">MTTSPIAAVRLPRPRQGPAPLSAGRPSPPYALATTGIPLPHDAALGTNTSHDARWRQSLRFHHPRRPNQQVPPTVIPADTGRTTRGPKACAYAASCARINVALCHPNATAVPTFEFLQCACSSLRLMSLIVCSKRAPHHDWRGAHTLQGRVRLASQQRYPNGKDGASRRIGAGPRRPDQIAPVSARGRREAT</sequence>
<evidence type="ECO:0000313" key="2">
    <source>
        <dbReference type="EMBL" id="TRM61499.1"/>
    </source>
</evidence>
<reference evidence="2 3" key="1">
    <citation type="journal article" date="2019" name="New Phytol.">
        <title>Comparative genomics reveals unique wood-decay strategies and fruiting body development in the Schizophyllaceae.</title>
        <authorList>
            <person name="Almasi E."/>
            <person name="Sahu N."/>
            <person name="Krizsan K."/>
            <person name="Balint B."/>
            <person name="Kovacs G.M."/>
            <person name="Kiss B."/>
            <person name="Cseklye J."/>
            <person name="Drula E."/>
            <person name="Henrissat B."/>
            <person name="Nagy I."/>
            <person name="Chovatia M."/>
            <person name="Adam C."/>
            <person name="LaButti K."/>
            <person name="Lipzen A."/>
            <person name="Riley R."/>
            <person name="Grigoriev I.V."/>
            <person name="Nagy L.G."/>
        </authorList>
    </citation>
    <scope>NUCLEOTIDE SEQUENCE [LARGE SCALE GENOMIC DNA]</scope>
    <source>
        <strain evidence="2 3">NL-1724</strain>
    </source>
</reference>
<dbReference type="Proteomes" id="UP000320762">
    <property type="component" value="Unassembled WGS sequence"/>
</dbReference>
<feature type="region of interest" description="Disordered" evidence="1">
    <location>
        <begin position="157"/>
        <end position="192"/>
    </location>
</feature>
<organism evidence="2 3">
    <name type="scientific">Schizophyllum amplum</name>
    <dbReference type="NCBI Taxonomy" id="97359"/>
    <lineage>
        <taxon>Eukaryota</taxon>
        <taxon>Fungi</taxon>
        <taxon>Dikarya</taxon>
        <taxon>Basidiomycota</taxon>
        <taxon>Agaricomycotina</taxon>
        <taxon>Agaricomycetes</taxon>
        <taxon>Agaricomycetidae</taxon>
        <taxon>Agaricales</taxon>
        <taxon>Schizophyllaceae</taxon>
        <taxon>Schizophyllum</taxon>
    </lineage>
</organism>
<dbReference type="AlphaFoldDB" id="A0A550C9L8"/>
<protein>
    <submittedName>
        <fullName evidence="2">Uncharacterized protein</fullName>
    </submittedName>
</protein>
<evidence type="ECO:0000256" key="1">
    <source>
        <dbReference type="SAM" id="MobiDB-lite"/>
    </source>
</evidence>